<protein>
    <recommendedName>
        <fullName evidence="11">DUF2029 domain-containing protein</fullName>
    </recommendedName>
</protein>
<dbReference type="EMBL" id="BEHY01000014">
    <property type="protein sequence ID" value="GBD08652.1"/>
    <property type="molecule type" value="Genomic_DNA"/>
</dbReference>
<evidence type="ECO:0000256" key="7">
    <source>
        <dbReference type="ARBA" id="ARBA00024033"/>
    </source>
</evidence>
<dbReference type="GO" id="GO:0005886">
    <property type="term" value="C:plasma membrane"/>
    <property type="evidence" value="ECO:0007669"/>
    <property type="project" value="UniProtKB-SubCell"/>
</dbReference>
<evidence type="ECO:0000256" key="3">
    <source>
        <dbReference type="ARBA" id="ARBA00022679"/>
    </source>
</evidence>
<name>A0A2H5Y5I4_9CHLR</name>
<feature type="transmembrane region" description="Helical" evidence="8">
    <location>
        <begin position="16"/>
        <end position="34"/>
    </location>
</feature>
<feature type="transmembrane region" description="Helical" evidence="8">
    <location>
        <begin position="343"/>
        <end position="363"/>
    </location>
</feature>
<evidence type="ECO:0000256" key="4">
    <source>
        <dbReference type="ARBA" id="ARBA00022692"/>
    </source>
</evidence>
<keyword evidence="2" id="KW-1003">Cell membrane</keyword>
<dbReference type="AlphaFoldDB" id="A0A2H5Y5I4"/>
<feature type="transmembrane region" description="Helical" evidence="8">
    <location>
        <begin position="310"/>
        <end position="331"/>
    </location>
</feature>
<proteinExistence type="inferred from homology"/>
<evidence type="ECO:0008006" key="11">
    <source>
        <dbReference type="Google" id="ProtNLM"/>
    </source>
</evidence>
<comment type="similarity">
    <text evidence="7">Belongs to the glycosyltransferase 87 family.</text>
</comment>
<feature type="transmembrane region" description="Helical" evidence="8">
    <location>
        <begin position="218"/>
        <end position="241"/>
    </location>
</feature>
<keyword evidence="6 8" id="KW-0472">Membrane</keyword>
<comment type="subcellular location">
    <subcellularLocation>
        <location evidence="1">Cell membrane</location>
        <topology evidence="1">Multi-pass membrane protein</topology>
    </subcellularLocation>
</comment>
<feature type="transmembrane region" description="Helical" evidence="8">
    <location>
        <begin position="109"/>
        <end position="129"/>
    </location>
</feature>
<feature type="transmembrane region" description="Helical" evidence="8">
    <location>
        <begin position="159"/>
        <end position="174"/>
    </location>
</feature>
<comment type="caution">
    <text evidence="9">The sequence shown here is derived from an EMBL/GenBank/DDBJ whole genome shotgun (WGS) entry which is preliminary data.</text>
</comment>
<evidence type="ECO:0000256" key="1">
    <source>
        <dbReference type="ARBA" id="ARBA00004651"/>
    </source>
</evidence>
<evidence type="ECO:0000256" key="6">
    <source>
        <dbReference type="ARBA" id="ARBA00023136"/>
    </source>
</evidence>
<evidence type="ECO:0000256" key="8">
    <source>
        <dbReference type="SAM" id="Phobius"/>
    </source>
</evidence>
<dbReference type="Proteomes" id="UP000236642">
    <property type="component" value="Unassembled WGS sequence"/>
</dbReference>
<reference evidence="10" key="1">
    <citation type="submission" date="2017-09" db="EMBL/GenBank/DDBJ databases">
        <title>Metaegenomics of thermophilic ammonia-oxidizing enrichment culture.</title>
        <authorList>
            <person name="Kato S."/>
            <person name="Suzuki K."/>
        </authorList>
    </citation>
    <scope>NUCLEOTIDE SEQUENCE [LARGE SCALE GENOMIC DNA]</scope>
</reference>
<keyword evidence="5 8" id="KW-1133">Transmembrane helix</keyword>
<gene>
    <name evidence="9" type="ORF">HRbin22_00893</name>
</gene>
<organism evidence="9 10">
    <name type="scientific">Candidatus Thermoflexus japonica</name>
    <dbReference type="NCBI Taxonomy" id="2035417"/>
    <lineage>
        <taxon>Bacteria</taxon>
        <taxon>Bacillati</taxon>
        <taxon>Chloroflexota</taxon>
        <taxon>Thermoflexia</taxon>
        <taxon>Thermoflexales</taxon>
        <taxon>Thermoflexaceae</taxon>
        <taxon>Thermoflexus</taxon>
    </lineage>
</organism>
<accession>A0A2H5Y5I4</accession>
<feature type="transmembrane region" description="Helical" evidence="8">
    <location>
        <begin position="181"/>
        <end position="206"/>
    </location>
</feature>
<feature type="transmembrane region" description="Helical" evidence="8">
    <location>
        <begin position="271"/>
        <end position="290"/>
    </location>
</feature>
<sequence>MKSLTILLKIYRQIRWLILIGLIFLLLNLSIRHWMTPQFLYQDDFVAYWSAGHLLILGGNPYNSSELLRVEREKAWRPWEEALMLWNPPWTLVLLLPFGFLPYSAARVLWFFLQIVTVAWSAHILWALYGGPFRKSLIAWLLAFSYVPTLVMIRYGQSAMWILLGLSGFLYFAQRRRWTAAGVALSLTTIKPQVIYLILVAAGLWMIRNRNWRFGFGWISPIVLATALVALINPAILYAYLQTMREESPARLATFTLGAWLRLSLGIESEIVQFFPVLLGLAGTLWYHHYHLQWNWSRQLPRLTMFSLITMPYGWLYDYTVALIAILPSVLTIPKQPSRTFRWAAYGCYIFLNIMPVFSVHQFQYAWIGVVQWIWYEWVSRMTGQRYVQ</sequence>
<dbReference type="Pfam" id="PF09594">
    <property type="entry name" value="GT87"/>
    <property type="match status" value="1"/>
</dbReference>
<keyword evidence="3" id="KW-0808">Transferase</keyword>
<keyword evidence="4 8" id="KW-0812">Transmembrane</keyword>
<dbReference type="InterPro" id="IPR018584">
    <property type="entry name" value="GT87"/>
</dbReference>
<feature type="transmembrane region" description="Helical" evidence="8">
    <location>
        <begin position="83"/>
        <end position="103"/>
    </location>
</feature>
<evidence type="ECO:0000256" key="2">
    <source>
        <dbReference type="ARBA" id="ARBA00022475"/>
    </source>
</evidence>
<evidence type="ECO:0000313" key="10">
    <source>
        <dbReference type="Proteomes" id="UP000236642"/>
    </source>
</evidence>
<dbReference type="GO" id="GO:0016758">
    <property type="term" value="F:hexosyltransferase activity"/>
    <property type="evidence" value="ECO:0007669"/>
    <property type="project" value="InterPro"/>
</dbReference>
<evidence type="ECO:0000313" key="9">
    <source>
        <dbReference type="EMBL" id="GBD08652.1"/>
    </source>
</evidence>
<evidence type="ECO:0000256" key="5">
    <source>
        <dbReference type="ARBA" id="ARBA00022989"/>
    </source>
</evidence>